<evidence type="ECO:0000313" key="3">
    <source>
        <dbReference type="Proteomes" id="UP000199556"/>
    </source>
</evidence>
<name>A0A1I4RV09_ECTMO</name>
<keyword evidence="1" id="KW-1133">Transmembrane helix</keyword>
<keyword evidence="3" id="KW-1185">Reference proteome</keyword>
<sequence>MSDLSLTIIVTGFAVILVSYGLIRLGKWFDQNRDKFKQMKHKH</sequence>
<keyword evidence="1" id="KW-0472">Membrane</keyword>
<accession>A0A1I4RV09</accession>
<organism evidence="2 3">
    <name type="scientific">Ectothiorhodospira mobilis</name>
    <dbReference type="NCBI Taxonomy" id="195064"/>
    <lineage>
        <taxon>Bacteria</taxon>
        <taxon>Pseudomonadati</taxon>
        <taxon>Pseudomonadota</taxon>
        <taxon>Gammaproteobacteria</taxon>
        <taxon>Chromatiales</taxon>
        <taxon>Ectothiorhodospiraceae</taxon>
        <taxon>Ectothiorhodospira</taxon>
    </lineage>
</organism>
<proteinExistence type="predicted"/>
<dbReference type="Proteomes" id="UP000199556">
    <property type="component" value="Unassembled WGS sequence"/>
</dbReference>
<keyword evidence="1" id="KW-0812">Transmembrane</keyword>
<dbReference type="EMBL" id="FOUO01000010">
    <property type="protein sequence ID" value="SFM56078.1"/>
    <property type="molecule type" value="Genomic_DNA"/>
</dbReference>
<gene>
    <name evidence="2" type="ORF">SAMN05421721_1101</name>
</gene>
<evidence type="ECO:0000256" key="1">
    <source>
        <dbReference type="SAM" id="Phobius"/>
    </source>
</evidence>
<dbReference type="AlphaFoldDB" id="A0A1I4RV09"/>
<dbReference type="RefSeq" id="WP_280521891.1">
    <property type="nucleotide sequence ID" value="NZ_FOUO01000010.1"/>
</dbReference>
<evidence type="ECO:0000313" key="2">
    <source>
        <dbReference type="EMBL" id="SFM56078.1"/>
    </source>
</evidence>
<feature type="transmembrane region" description="Helical" evidence="1">
    <location>
        <begin position="6"/>
        <end position="23"/>
    </location>
</feature>
<protein>
    <submittedName>
        <fullName evidence="2">Uncharacterized protein</fullName>
    </submittedName>
</protein>
<reference evidence="2 3" key="1">
    <citation type="submission" date="2016-10" db="EMBL/GenBank/DDBJ databases">
        <authorList>
            <person name="de Groot N.N."/>
        </authorList>
    </citation>
    <scope>NUCLEOTIDE SEQUENCE [LARGE SCALE GENOMIC DNA]</scope>
    <source>
        <strain evidence="2 3">DSM 4180</strain>
    </source>
</reference>